<reference evidence="2" key="1">
    <citation type="journal article" date="2017" name="Nat. Commun.">
        <title>The North American bullfrog draft genome provides insight into hormonal regulation of long noncoding RNA.</title>
        <authorList>
            <person name="Hammond S.A."/>
            <person name="Warren R.L."/>
            <person name="Vandervalk B.P."/>
            <person name="Kucuk E."/>
            <person name="Khan H."/>
            <person name="Gibb E.A."/>
            <person name="Pandoh P."/>
            <person name="Kirk H."/>
            <person name="Zhao Y."/>
            <person name="Jones M."/>
            <person name="Mungall A.J."/>
            <person name="Coope R."/>
            <person name="Pleasance S."/>
            <person name="Moore R.A."/>
            <person name="Holt R.A."/>
            <person name="Round J.M."/>
            <person name="Ohora S."/>
            <person name="Walle B.V."/>
            <person name="Veldhoen N."/>
            <person name="Helbing C.C."/>
            <person name="Birol I."/>
        </authorList>
    </citation>
    <scope>NUCLEOTIDE SEQUENCE [LARGE SCALE GENOMIC DNA]</scope>
</reference>
<evidence type="ECO:0000313" key="2">
    <source>
        <dbReference type="Proteomes" id="UP000228934"/>
    </source>
</evidence>
<gene>
    <name evidence="1" type="ORF">AB205_0116170</name>
</gene>
<protein>
    <submittedName>
        <fullName evidence="1">Uncharacterized protein</fullName>
    </submittedName>
</protein>
<organism evidence="1 2">
    <name type="scientific">Aquarana catesbeiana</name>
    <name type="common">American bullfrog</name>
    <name type="synonym">Rana catesbeiana</name>
    <dbReference type="NCBI Taxonomy" id="8400"/>
    <lineage>
        <taxon>Eukaryota</taxon>
        <taxon>Metazoa</taxon>
        <taxon>Chordata</taxon>
        <taxon>Craniata</taxon>
        <taxon>Vertebrata</taxon>
        <taxon>Euteleostomi</taxon>
        <taxon>Amphibia</taxon>
        <taxon>Batrachia</taxon>
        <taxon>Anura</taxon>
        <taxon>Neobatrachia</taxon>
        <taxon>Ranoidea</taxon>
        <taxon>Ranidae</taxon>
        <taxon>Aquarana</taxon>
    </lineage>
</organism>
<dbReference type="EMBL" id="KV924696">
    <property type="protein sequence ID" value="PIO39474.1"/>
    <property type="molecule type" value="Genomic_DNA"/>
</dbReference>
<name>A0A2G9SHC4_AQUCT</name>
<evidence type="ECO:0000313" key="1">
    <source>
        <dbReference type="EMBL" id="PIO39474.1"/>
    </source>
</evidence>
<keyword evidence="2" id="KW-1185">Reference proteome</keyword>
<dbReference type="Proteomes" id="UP000228934">
    <property type="component" value="Unassembled WGS sequence"/>
</dbReference>
<dbReference type="AlphaFoldDB" id="A0A2G9SHC4"/>
<sequence>MCFLQPLKVVVNPYRPLLPTGTVVEGDRPRSGHCYYSDRCRFQGSLWLFCSCLALTPFTECVCLMNTKHSLIGQGGDLDVIDPRLHLIKSENAVFSF</sequence>
<accession>A0A2G9SHC4</accession>
<proteinExistence type="predicted"/>